<feature type="binding site" evidence="1">
    <location>
        <position position="315"/>
    </location>
    <ligand>
        <name>ATP</name>
        <dbReference type="ChEBI" id="CHEBI:30616"/>
    </ligand>
</feature>
<dbReference type="InterPro" id="IPR001245">
    <property type="entry name" value="Ser-Thr/Tyr_kinase_cat_dom"/>
</dbReference>
<dbReference type="PANTHER" id="PTHR44329">
    <property type="entry name" value="SERINE/THREONINE-PROTEIN KINASE TNNI3K-RELATED"/>
    <property type="match status" value="1"/>
</dbReference>
<keyword evidence="1" id="KW-0547">Nucleotide-binding</keyword>
<feature type="domain" description="Protein kinase" evidence="3">
    <location>
        <begin position="288"/>
        <end position="668"/>
    </location>
</feature>
<keyword evidence="5" id="KW-1185">Reference proteome</keyword>
<dbReference type="PANTHER" id="PTHR44329:SF214">
    <property type="entry name" value="PROTEIN KINASE DOMAIN-CONTAINING PROTEIN"/>
    <property type="match status" value="1"/>
</dbReference>
<feature type="compositionally biased region" description="Basic and acidic residues" evidence="2">
    <location>
        <begin position="38"/>
        <end position="54"/>
    </location>
</feature>
<dbReference type="GO" id="GO:0004674">
    <property type="term" value="F:protein serine/threonine kinase activity"/>
    <property type="evidence" value="ECO:0007669"/>
    <property type="project" value="TreeGrafter"/>
</dbReference>
<dbReference type="InterPro" id="IPR011009">
    <property type="entry name" value="Kinase-like_dom_sf"/>
</dbReference>
<evidence type="ECO:0000313" key="5">
    <source>
        <dbReference type="Proteomes" id="UP000747110"/>
    </source>
</evidence>
<proteinExistence type="predicted"/>
<feature type="compositionally biased region" description="Gly residues" evidence="2">
    <location>
        <begin position="373"/>
        <end position="386"/>
    </location>
</feature>
<dbReference type="Proteomes" id="UP000747110">
    <property type="component" value="Unassembled WGS sequence"/>
</dbReference>
<evidence type="ECO:0000256" key="1">
    <source>
        <dbReference type="PROSITE-ProRule" id="PRU10141"/>
    </source>
</evidence>
<dbReference type="PROSITE" id="PS00109">
    <property type="entry name" value="PROTEIN_KINASE_TYR"/>
    <property type="match status" value="1"/>
</dbReference>
<feature type="region of interest" description="Disordered" evidence="2">
    <location>
        <begin position="366"/>
        <end position="386"/>
    </location>
</feature>
<feature type="compositionally biased region" description="Gly residues" evidence="2">
    <location>
        <begin position="203"/>
        <end position="212"/>
    </location>
</feature>
<feature type="region of interest" description="Disordered" evidence="2">
    <location>
        <begin position="37"/>
        <end position="65"/>
    </location>
</feature>
<dbReference type="OrthoDB" id="10252171at2759"/>
<dbReference type="Pfam" id="PF07714">
    <property type="entry name" value="PK_Tyr_Ser-Thr"/>
    <property type="match status" value="2"/>
</dbReference>
<gene>
    <name evidence="4" type="ORF">Vretifemale_21059</name>
</gene>
<dbReference type="InterPro" id="IPR051681">
    <property type="entry name" value="Ser/Thr_Kinases-Pseudokinases"/>
</dbReference>
<dbReference type="GO" id="GO:0005524">
    <property type="term" value="F:ATP binding"/>
    <property type="evidence" value="ECO:0007669"/>
    <property type="project" value="UniProtKB-UniRule"/>
</dbReference>
<protein>
    <recommendedName>
        <fullName evidence="3">Protein kinase domain-containing protein</fullName>
    </recommendedName>
</protein>
<dbReference type="PROSITE" id="PS00107">
    <property type="entry name" value="PROTEIN_KINASE_ATP"/>
    <property type="match status" value="1"/>
</dbReference>
<dbReference type="SUPFAM" id="SSF56112">
    <property type="entry name" value="Protein kinase-like (PK-like)"/>
    <property type="match status" value="1"/>
</dbReference>
<dbReference type="Gene3D" id="1.10.510.10">
    <property type="entry name" value="Transferase(Phosphotransferase) domain 1"/>
    <property type="match status" value="2"/>
</dbReference>
<organism evidence="4 5">
    <name type="scientific">Volvox reticuliferus</name>
    <dbReference type="NCBI Taxonomy" id="1737510"/>
    <lineage>
        <taxon>Eukaryota</taxon>
        <taxon>Viridiplantae</taxon>
        <taxon>Chlorophyta</taxon>
        <taxon>core chlorophytes</taxon>
        <taxon>Chlorophyceae</taxon>
        <taxon>CS clade</taxon>
        <taxon>Chlamydomonadales</taxon>
        <taxon>Volvocaceae</taxon>
        <taxon>Volvox</taxon>
    </lineage>
</organism>
<feature type="region of interest" description="Disordered" evidence="2">
    <location>
        <begin position="704"/>
        <end position="751"/>
    </location>
</feature>
<dbReference type="Gene3D" id="3.30.200.20">
    <property type="entry name" value="Phosphorylase Kinase, domain 1"/>
    <property type="match status" value="1"/>
</dbReference>
<evidence type="ECO:0000313" key="4">
    <source>
        <dbReference type="EMBL" id="GIL93666.1"/>
    </source>
</evidence>
<dbReference type="InterPro" id="IPR008266">
    <property type="entry name" value="Tyr_kinase_AS"/>
</dbReference>
<dbReference type="InterPro" id="IPR000719">
    <property type="entry name" value="Prot_kinase_dom"/>
</dbReference>
<keyword evidence="1" id="KW-0067">ATP-binding</keyword>
<evidence type="ECO:0000259" key="3">
    <source>
        <dbReference type="PROSITE" id="PS50011"/>
    </source>
</evidence>
<dbReference type="PROSITE" id="PS50011">
    <property type="entry name" value="PROTEIN_KINASE_DOM"/>
    <property type="match status" value="1"/>
</dbReference>
<dbReference type="AlphaFoldDB" id="A0A8J4FWU8"/>
<feature type="region of interest" description="Disordered" evidence="2">
    <location>
        <begin position="178"/>
        <end position="212"/>
    </location>
</feature>
<evidence type="ECO:0000256" key="2">
    <source>
        <dbReference type="SAM" id="MobiDB-lite"/>
    </source>
</evidence>
<name>A0A8J4FWU8_9CHLO</name>
<feature type="compositionally biased region" description="Low complexity" evidence="2">
    <location>
        <begin position="181"/>
        <end position="196"/>
    </location>
</feature>
<sequence length="751" mass="75918">MGKKMPRTGRAPGEMAVTTALAVRPLTAAAAALGLDGTQERGGDRPGAHDHEDVAQGSPGNGATATDTAYGSAAALIVDVSTGLWSVEQLQAQAATAPTAADTMAILATAATATASSFMGHIGMFTNDASGFAEGGGVGVPSLLSGLPYIHIVITDDVHDGANGSGGGNANAIQTVRQQDPAAEGAPPAEGLSGAATAFTREPGGGSGSIDLLQGGGKTLLQTMDIESALQAYSNNRSQVVEANDNISTAGVTHQGPGTAAGPQRTAVELAAAISSMQAELSGRQEQLRITTMLGKGSFGVVYLGTWRGLRVAVKTLVVHDALLGTEGRRRQRAILEAAISTSIQHPNVVTTYAFEIRPLGVVTSPQESQNWRGGGGGGGGSGGGGGAGGGGGGGYGAPGCAAGERSVWECAGDVYKLYIIQEYCDVGTLRDAQNNAVVGSVAMGGAAALCALTLALDVACGMCHIHSKNIVHGDLSSANILLTNLRPSSLLGGGVDGAGIGPNNVFGNLANAMAMGRAPGSRSLAAQISRLRGLWRPPVVAKVADFGLSVRMGEGQTHASNKFQGTPLYSAPEVIHRGYLTKSADVFSYGVMLLEFYYGANIAELKARRGPDEAIPNVSLAGGRFAVAMPSSCPVHLRNLMVACISGEPGLRPTFEQVVDSLVDILLMEHVHSQNRAAPQRGPAAAVAAAAAATFGTARAIAPTSMFAPPPPPPAPETSTVPPPAPSSPPPTRRQVGGHMLAAPKAGMGV</sequence>
<feature type="compositionally biased region" description="Pro residues" evidence="2">
    <location>
        <begin position="709"/>
        <end position="733"/>
    </location>
</feature>
<dbReference type="EMBL" id="BNCP01000147">
    <property type="protein sequence ID" value="GIL93666.1"/>
    <property type="molecule type" value="Genomic_DNA"/>
</dbReference>
<dbReference type="InterPro" id="IPR017441">
    <property type="entry name" value="Protein_kinase_ATP_BS"/>
</dbReference>
<accession>A0A8J4FWU8</accession>
<comment type="caution">
    <text evidence="4">The sequence shown here is derived from an EMBL/GenBank/DDBJ whole genome shotgun (WGS) entry which is preliminary data.</text>
</comment>
<reference evidence="4" key="1">
    <citation type="journal article" date="2021" name="Proc. Natl. Acad. Sci. U.S.A.">
        <title>Three genomes in the algal genus Volvox reveal the fate of a haploid sex-determining region after a transition to homothallism.</title>
        <authorList>
            <person name="Yamamoto K."/>
            <person name="Hamaji T."/>
            <person name="Kawai-Toyooka H."/>
            <person name="Matsuzaki R."/>
            <person name="Takahashi F."/>
            <person name="Nishimura Y."/>
            <person name="Kawachi M."/>
            <person name="Noguchi H."/>
            <person name="Minakuchi Y."/>
            <person name="Umen J.G."/>
            <person name="Toyoda A."/>
            <person name="Nozaki H."/>
        </authorList>
    </citation>
    <scope>NUCLEOTIDE SEQUENCE</scope>
    <source>
        <strain evidence="4">NIES-3786</strain>
    </source>
</reference>